<dbReference type="RefSeq" id="WP_143374829.1">
    <property type="nucleotide sequence ID" value="NZ_VJVZ01000013.1"/>
</dbReference>
<evidence type="ECO:0000313" key="2">
    <source>
        <dbReference type="Proteomes" id="UP000320643"/>
    </source>
</evidence>
<organism evidence="1 2">
    <name type="scientific">Flavobacterium zepuense</name>
    <dbReference type="NCBI Taxonomy" id="2593302"/>
    <lineage>
        <taxon>Bacteria</taxon>
        <taxon>Pseudomonadati</taxon>
        <taxon>Bacteroidota</taxon>
        <taxon>Flavobacteriia</taxon>
        <taxon>Flavobacteriales</taxon>
        <taxon>Flavobacteriaceae</taxon>
        <taxon>Flavobacterium</taxon>
    </lineage>
</organism>
<reference evidence="1 2" key="1">
    <citation type="submission" date="2019-07" db="EMBL/GenBank/DDBJ databases">
        <title>Flavobacterium sp. nov., isolated from glacier ice.</title>
        <authorList>
            <person name="Liu Q."/>
            <person name="Xin Y.-H."/>
        </authorList>
    </citation>
    <scope>NUCLEOTIDE SEQUENCE [LARGE SCALE GENOMIC DNA]</scope>
    <source>
        <strain evidence="1 2">ZT4R6</strain>
    </source>
</reference>
<dbReference type="Proteomes" id="UP000320643">
    <property type="component" value="Unassembled WGS sequence"/>
</dbReference>
<keyword evidence="2" id="KW-1185">Reference proteome</keyword>
<dbReference type="EMBL" id="VJVZ01000013">
    <property type="protein sequence ID" value="TRW22413.1"/>
    <property type="molecule type" value="Genomic_DNA"/>
</dbReference>
<evidence type="ECO:0000313" key="1">
    <source>
        <dbReference type="EMBL" id="TRW22413.1"/>
    </source>
</evidence>
<sequence length="58" mass="6824">MDWKTITTEAEYELAIRRTMELFHAQPNTPDGEELELLENLINEYEEADSTNTEYDAE</sequence>
<protein>
    <submittedName>
        <fullName evidence="1">Transcriptional regulator</fullName>
    </submittedName>
</protein>
<dbReference type="OrthoDB" id="9796786at2"/>
<proteinExistence type="predicted"/>
<accession>A0A552UVY6</accession>
<comment type="caution">
    <text evidence="1">The sequence shown here is derived from an EMBL/GenBank/DDBJ whole genome shotgun (WGS) entry which is preliminary data.</text>
</comment>
<name>A0A552UVY6_9FLAO</name>
<dbReference type="AlphaFoldDB" id="A0A552UVY6"/>
<gene>
    <name evidence="1" type="ORF">FMM05_18085</name>
</gene>